<evidence type="ECO:0000256" key="4">
    <source>
        <dbReference type="ARBA" id="ARBA00022692"/>
    </source>
</evidence>
<dbReference type="InterPro" id="IPR011547">
    <property type="entry name" value="SLC26A/SulP_dom"/>
</dbReference>
<dbReference type="GO" id="GO:0004089">
    <property type="term" value="F:carbonate dehydratase activity"/>
    <property type="evidence" value="ECO:0007669"/>
    <property type="project" value="UniProtKB-EC"/>
</dbReference>
<evidence type="ECO:0000256" key="10">
    <source>
        <dbReference type="ARBA" id="ARBA00048348"/>
    </source>
</evidence>
<feature type="binding site" evidence="11">
    <location>
        <position position="577"/>
    </location>
    <ligand>
        <name>Zn(2+)</name>
        <dbReference type="ChEBI" id="CHEBI:29105"/>
    </ligand>
</feature>
<comment type="caution">
    <text evidence="15">The sequence shown here is derived from an EMBL/GenBank/DDBJ whole genome shotgun (WGS) entry which is preliminary data.</text>
</comment>
<evidence type="ECO:0000313" key="15">
    <source>
        <dbReference type="EMBL" id="MBA4864136.1"/>
    </source>
</evidence>
<feature type="transmembrane region" description="Helical" evidence="13">
    <location>
        <begin position="106"/>
        <end position="128"/>
    </location>
</feature>
<evidence type="ECO:0000256" key="13">
    <source>
        <dbReference type="SAM" id="Phobius"/>
    </source>
</evidence>
<feature type="transmembrane region" description="Helical" evidence="13">
    <location>
        <begin position="66"/>
        <end position="86"/>
    </location>
</feature>
<dbReference type="EC" id="4.2.1.1" evidence="3"/>
<dbReference type="SMART" id="SM00947">
    <property type="entry name" value="Pro_CA"/>
    <property type="match status" value="1"/>
</dbReference>
<accession>A0A7W2HHM8</accession>
<protein>
    <recommendedName>
        <fullName evidence="3">carbonic anhydrase</fullName>
        <ecNumber evidence="3">4.2.1.1</ecNumber>
    </recommendedName>
</protein>
<feature type="transmembrane region" description="Helical" evidence="13">
    <location>
        <begin position="214"/>
        <end position="235"/>
    </location>
</feature>
<feature type="transmembrane region" description="Helical" evidence="13">
    <location>
        <begin position="386"/>
        <end position="418"/>
    </location>
</feature>
<evidence type="ECO:0000313" key="16">
    <source>
        <dbReference type="Proteomes" id="UP000586976"/>
    </source>
</evidence>
<evidence type="ECO:0000256" key="6">
    <source>
        <dbReference type="ARBA" id="ARBA00022989"/>
    </source>
</evidence>
<comment type="subcellular location">
    <subcellularLocation>
        <location evidence="1">Membrane</location>
        <topology evidence="1">Multi-pass membrane protein</topology>
    </subcellularLocation>
</comment>
<keyword evidence="6 13" id="KW-1133">Transmembrane helix</keyword>
<evidence type="ECO:0000256" key="1">
    <source>
        <dbReference type="ARBA" id="ARBA00004141"/>
    </source>
</evidence>
<name>A0A7W2HHM8_9ACTN</name>
<keyword evidence="8" id="KW-0456">Lyase</keyword>
<dbReference type="InterPro" id="IPR001902">
    <property type="entry name" value="SLC26A/SulP_fam"/>
</dbReference>
<evidence type="ECO:0000256" key="2">
    <source>
        <dbReference type="ARBA" id="ARBA00006217"/>
    </source>
</evidence>
<dbReference type="PROSITE" id="PS00704">
    <property type="entry name" value="PROK_CO2_ANHYDRASE_1"/>
    <property type="match status" value="1"/>
</dbReference>
<feature type="binding site" evidence="11">
    <location>
        <position position="642"/>
    </location>
    <ligand>
        <name>Zn(2+)</name>
        <dbReference type="ChEBI" id="CHEBI:29105"/>
    </ligand>
</feature>
<dbReference type="AlphaFoldDB" id="A0A7W2HHM8"/>
<dbReference type="InterPro" id="IPR001765">
    <property type="entry name" value="Carbonic_anhydrase"/>
</dbReference>
<dbReference type="Pfam" id="PF00484">
    <property type="entry name" value="Pro_CA"/>
    <property type="match status" value="1"/>
</dbReference>
<evidence type="ECO:0000256" key="11">
    <source>
        <dbReference type="PIRSR" id="PIRSR601765-1"/>
    </source>
</evidence>
<feature type="transmembrane region" description="Helical" evidence="13">
    <location>
        <begin position="300"/>
        <end position="318"/>
    </location>
</feature>
<dbReference type="RefSeq" id="WP_181865810.1">
    <property type="nucleotide sequence ID" value="NZ_JACEQY010000026.1"/>
</dbReference>
<feature type="transmembrane region" description="Helical" evidence="13">
    <location>
        <begin position="338"/>
        <end position="366"/>
    </location>
</feature>
<keyword evidence="5 11" id="KW-0862">Zinc</keyword>
<dbReference type="InterPro" id="IPR036874">
    <property type="entry name" value="Carbonic_anhydrase_sf"/>
</dbReference>
<dbReference type="SUPFAM" id="SSF52091">
    <property type="entry name" value="SpoIIaa-like"/>
    <property type="match status" value="1"/>
</dbReference>
<keyword evidence="11" id="KW-0479">Metal-binding</keyword>
<organism evidence="15 16">
    <name type="scientific">Streptomyces himalayensis subsp. aureolus</name>
    <dbReference type="NCBI Taxonomy" id="2758039"/>
    <lineage>
        <taxon>Bacteria</taxon>
        <taxon>Bacillati</taxon>
        <taxon>Actinomycetota</taxon>
        <taxon>Actinomycetes</taxon>
        <taxon>Kitasatosporales</taxon>
        <taxon>Streptomycetaceae</taxon>
        <taxon>Streptomyces</taxon>
        <taxon>Streptomyces himalayensis</taxon>
    </lineage>
</organism>
<comment type="catalytic activity">
    <reaction evidence="10">
        <text>hydrogencarbonate + H(+) = CO2 + H2O</text>
        <dbReference type="Rhea" id="RHEA:10748"/>
        <dbReference type="ChEBI" id="CHEBI:15377"/>
        <dbReference type="ChEBI" id="CHEBI:15378"/>
        <dbReference type="ChEBI" id="CHEBI:16526"/>
        <dbReference type="ChEBI" id="CHEBI:17544"/>
        <dbReference type="EC" id="4.2.1.1"/>
    </reaction>
</comment>
<evidence type="ECO:0000256" key="12">
    <source>
        <dbReference type="SAM" id="MobiDB-lite"/>
    </source>
</evidence>
<evidence type="ECO:0000256" key="5">
    <source>
        <dbReference type="ARBA" id="ARBA00022833"/>
    </source>
</evidence>
<feature type="transmembrane region" description="Helical" evidence="13">
    <location>
        <begin position="255"/>
        <end position="280"/>
    </location>
</feature>
<dbReference type="EMBL" id="JACEQY010000026">
    <property type="protein sequence ID" value="MBA4864136.1"/>
    <property type="molecule type" value="Genomic_DNA"/>
</dbReference>
<feature type="binding site" evidence="11">
    <location>
        <position position="579"/>
    </location>
    <ligand>
        <name>Zn(2+)</name>
        <dbReference type="ChEBI" id="CHEBI:29105"/>
    </ligand>
</feature>
<reference evidence="15 16" key="1">
    <citation type="submission" date="2020-07" db="EMBL/GenBank/DDBJ databases">
        <title>Streptomyces isolated from Indian soil.</title>
        <authorList>
            <person name="Mandal S."/>
            <person name="Maiti P.K."/>
        </authorList>
    </citation>
    <scope>NUCLEOTIDE SEQUENCE [LARGE SCALE GENOMIC DNA]</scope>
    <source>
        <strain evidence="15 16">PSKA54</strain>
    </source>
</reference>
<comment type="cofactor">
    <cofactor evidence="11">
        <name>Zn(2+)</name>
        <dbReference type="ChEBI" id="CHEBI:29105"/>
    </cofactor>
    <text evidence="11">Binds 1 zinc ion per subunit.</text>
</comment>
<dbReference type="GO" id="GO:0015976">
    <property type="term" value="P:carbon utilization"/>
    <property type="evidence" value="ECO:0007669"/>
    <property type="project" value="InterPro"/>
</dbReference>
<dbReference type="GO" id="GO:0008270">
    <property type="term" value="F:zinc ion binding"/>
    <property type="evidence" value="ECO:0007669"/>
    <property type="project" value="InterPro"/>
</dbReference>
<dbReference type="InterPro" id="IPR015892">
    <property type="entry name" value="Carbonic_anhydrase_CS"/>
</dbReference>
<feature type="domain" description="SLC26A/SulP transporter" evidence="14">
    <location>
        <begin position="35"/>
        <end position="391"/>
    </location>
</feature>
<dbReference type="InterPro" id="IPR036513">
    <property type="entry name" value="STAS_dom_sf"/>
</dbReference>
<feature type="transmembrane region" description="Helical" evidence="13">
    <location>
        <begin position="140"/>
        <end position="162"/>
    </location>
</feature>
<keyword evidence="7 13" id="KW-0472">Membrane</keyword>
<keyword evidence="4 13" id="KW-0812">Transmembrane</keyword>
<feature type="compositionally biased region" description="Polar residues" evidence="12">
    <location>
        <begin position="1"/>
        <end position="11"/>
    </location>
</feature>
<comment type="function">
    <text evidence="9">Catalyzes the reversible hydration of carbon dioxide to form bicarbonate.</text>
</comment>
<evidence type="ECO:0000256" key="9">
    <source>
        <dbReference type="ARBA" id="ARBA00024993"/>
    </source>
</evidence>
<dbReference type="Pfam" id="PF00916">
    <property type="entry name" value="Sulfate_transp"/>
    <property type="match status" value="1"/>
</dbReference>
<feature type="region of interest" description="Disordered" evidence="12">
    <location>
        <begin position="1"/>
        <end position="25"/>
    </location>
</feature>
<evidence type="ECO:0000256" key="8">
    <source>
        <dbReference type="ARBA" id="ARBA00023239"/>
    </source>
</evidence>
<keyword evidence="16" id="KW-1185">Reference proteome</keyword>
<dbReference type="PANTHER" id="PTHR11814">
    <property type="entry name" value="SULFATE TRANSPORTER"/>
    <property type="match status" value="1"/>
</dbReference>
<evidence type="ECO:0000259" key="14">
    <source>
        <dbReference type="Pfam" id="PF00916"/>
    </source>
</evidence>
<dbReference type="GO" id="GO:0055085">
    <property type="term" value="P:transmembrane transport"/>
    <property type="evidence" value="ECO:0007669"/>
    <property type="project" value="InterPro"/>
</dbReference>
<dbReference type="Gene3D" id="3.30.750.24">
    <property type="entry name" value="STAS domain"/>
    <property type="match status" value="1"/>
</dbReference>
<feature type="binding site" evidence="11">
    <location>
        <position position="645"/>
    </location>
    <ligand>
        <name>Zn(2+)</name>
        <dbReference type="ChEBI" id="CHEBI:29105"/>
    </ligand>
</feature>
<proteinExistence type="inferred from homology"/>
<gene>
    <name evidence="15" type="ORF">H1V43_22825</name>
</gene>
<comment type="similarity">
    <text evidence="2">Belongs to the beta-class carbonic anhydrase family.</text>
</comment>
<feature type="transmembrane region" description="Helical" evidence="13">
    <location>
        <begin position="39"/>
        <end position="59"/>
    </location>
</feature>
<feature type="transmembrane region" description="Helical" evidence="13">
    <location>
        <begin position="182"/>
        <end position="202"/>
    </location>
</feature>
<evidence type="ECO:0000256" key="7">
    <source>
        <dbReference type="ARBA" id="ARBA00023136"/>
    </source>
</evidence>
<dbReference type="Gene3D" id="3.40.1050.10">
    <property type="entry name" value="Carbonic anhydrase"/>
    <property type="match status" value="1"/>
</dbReference>
<dbReference type="Proteomes" id="UP000586976">
    <property type="component" value="Unassembled WGS sequence"/>
</dbReference>
<dbReference type="GO" id="GO:0016020">
    <property type="term" value="C:membrane"/>
    <property type="evidence" value="ECO:0007669"/>
    <property type="project" value="UniProtKB-SubCell"/>
</dbReference>
<sequence>MPSHSSRTTAPENHPDDQAQNRPARSPKAGLFGNLRYDLPASIVVFLVAIPLSLGIALASGAPITAGLIAAAVGGIVVGFAGGSALQASGPAAGLTVVVAGFVNEYGWAATCAITVAAGLIQIALGFLRVARAALAISPAIVHGMLAGIGITITLAQIHVVLGGKPNSSATENVLALPGQVMHMNSGAAVVGVIVIAIMLLWPKLPKVQAVPAALVAIVLATVAATALGLGAARVDLPENVLDLGLAPEMPHGSWSAIALAALTMAVIASVESLLSAVAVDRMHDGPRARLNRELIGQGLGNTTSGLLGGLPVTGVIVRSSTNVAAGAKSRLSTILHGTWVVVFVVLAAGLIEQIPLAALAALLVVMGVRMVKPAEIRELKRHRELTIYVVTAFAVVELNLLEGVALGIVVAILQALYRLTHTKIRTEHKDEYWHVVVEGSLTFAAVPRLNRTLAEIPAGARVDVDLNVDYMDHAAFEALHNWRVTHERMGGRVDVDEVHESWYEDNVAGTPGGRKSIVTGAAWLFPWTQRRPEAAPKAHLLHGVSEFQRVTAPLVRPVLAELAKEGQKPSQLFITCSDSRLVPHLMTASGPGDLFTVRNVGNLVPRPGEDGAFADADVSVAAAIEYATAVLGVSTITVCGHSGCGAMGALLDGAGGEGASALDAWLAHGAHTMARYRVDSATEEAGEAARSEQDRLGRLNVLQQLDNLLAYPGVSERVEAGTLQLTGMFFDIAAAEMHLLDPATGTYSPVGAKKVPAIADAAADAEADSAQTREHVPA</sequence>
<evidence type="ECO:0000256" key="3">
    <source>
        <dbReference type="ARBA" id="ARBA00012925"/>
    </source>
</evidence>
<dbReference type="SUPFAM" id="SSF53056">
    <property type="entry name" value="beta-carbonic anhydrase, cab"/>
    <property type="match status" value="1"/>
</dbReference>